<dbReference type="SUPFAM" id="SSF48576">
    <property type="entry name" value="Terpenoid synthases"/>
    <property type="match status" value="1"/>
</dbReference>
<keyword evidence="4" id="KW-0479">Metal-binding</keyword>
<dbReference type="InterPro" id="IPR000092">
    <property type="entry name" value="Polyprenyl_synt"/>
</dbReference>
<sequence>MIKTSEVLRMKNIIGMSLVEKELYNILKGSHKNTSRICKNLIVSGGKRIRPALVLCTSQCFGKLNKEAIKGAAACECIHMASLVHDDIIDESLMRRNQPTVNAKRGNYTAVLVGDYLFAKAFEILSKNNLIRSMEVVVDAISKMCDGEIFQAENKFNLEQTNKDYYNRIYQKTGVLLSACTQVGAISANAQEEEINAFKLYGENLGYAYQIIDDILDFTGDEKILGKPIGADLVEGNITLPILKLMEQGKYKDWLKEIFEKGLIKEKYNGIIKLLKDSYVLEESYLEAELCVKKAKGALSSIEDSIYKELLLGIADKILIRKY</sequence>
<dbReference type="EMBL" id="SLWV01000005">
    <property type="protein sequence ID" value="TCO78077.1"/>
    <property type="molecule type" value="Genomic_DNA"/>
</dbReference>
<keyword evidence="3 6" id="KW-0808">Transferase</keyword>
<evidence type="ECO:0000256" key="3">
    <source>
        <dbReference type="ARBA" id="ARBA00022679"/>
    </source>
</evidence>
<dbReference type="Pfam" id="PF00348">
    <property type="entry name" value="polyprenyl_synt"/>
    <property type="match status" value="1"/>
</dbReference>
<dbReference type="InterPro" id="IPR008949">
    <property type="entry name" value="Isoprenoid_synthase_dom_sf"/>
</dbReference>
<dbReference type="GO" id="GO:0008299">
    <property type="term" value="P:isoprenoid biosynthetic process"/>
    <property type="evidence" value="ECO:0007669"/>
    <property type="project" value="InterPro"/>
</dbReference>
<dbReference type="InterPro" id="IPR033749">
    <property type="entry name" value="Polyprenyl_synt_CS"/>
</dbReference>
<dbReference type="Gene3D" id="1.10.600.10">
    <property type="entry name" value="Farnesyl Diphosphate Synthase"/>
    <property type="match status" value="1"/>
</dbReference>
<dbReference type="GO" id="GO:0046872">
    <property type="term" value="F:metal ion binding"/>
    <property type="evidence" value="ECO:0007669"/>
    <property type="project" value="UniProtKB-KW"/>
</dbReference>
<evidence type="ECO:0000256" key="6">
    <source>
        <dbReference type="RuleBase" id="RU004466"/>
    </source>
</evidence>
<name>A0A4R2KYU0_9FIRM</name>
<evidence type="ECO:0000256" key="4">
    <source>
        <dbReference type="ARBA" id="ARBA00022723"/>
    </source>
</evidence>
<dbReference type="GO" id="GO:0004659">
    <property type="term" value="F:prenyltransferase activity"/>
    <property type="evidence" value="ECO:0007669"/>
    <property type="project" value="InterPro"/>
</dbReference>
<evidence type="ECO:0000256" key="5">
    <source>
        <dbReference type="ARBA" id="ARBA00022842"/>
    </source>
</evidence>
<gene>
    <name evidence="7" type="ORF">EV214_105176</name>
</gene>
<dbReference type="SFLD" id="SFLDS00005">
    <property type="entry name" value="Isoprenoid_Synthase_Type_I"/>
    <property type="match status" value="1"/>
</dbReference>
<dbReference type="AlphaFoldDB" id="A0A4R2KYU0"/>
<evidence type="ECO:0000256" key="1">
    <source>
        <dbReference type="ARBA" id="ARBA00001946"/>
    </source>
</evidence>
<organism evidence="7 8">
    <name type="scientific">Marinisporobacter balticus</name>
    <dbReference type="NCBI Taxonomy" id="2018667"/>
    <lineage>
        <taxon>Bacteria</taxon>
        <taxon>Bacillati</taxon>
        <taxon>Bacillota</taxon>
        <taxon>Clostridia</taxon>
        <taxon>Peptostreptococcales</taxon>
        <taxon>Thermotaleaceae</taxon>
        <taxon>Marinisporobacter</taxon>
    </lineage>
</organism>
<dbReference type="PROSITE" id="PS00444">
    <property type="entry name" value="POLYPRENYL_SYNTHASE_2"/>
    <property type="match status" value="1"/>
</dbReference>
<protein>
    <submittedName>
        <fullName evidence="7">Heptaprenyl diphosphate synthase</fullName>
    </submittedName>
</protein>
<dbReference type="OrthoDB" id="9805316at2"/>
<reference evidence="7 8" key="1">
    <citation type="submission" date="2019-03" db="EMBL/GenBank/DDBJ databases">
        <title>Genomic Encyclopedia of Type Strains, Phase IV (KMG-IV): sequencing the most valuable type-strain genomes for metagenomic binning, comparative biology and taxonomic classification.</title>
        <authorList>
            <person name="Goeker M."/>
        </authorList>
    </citation>
    <scope>NUCLEOTIDE SEQUENCE [LARGE SCALE GENOMIC DNA]</scope>
    <source>
        <strain evidence="7 8">DSM 102940</strain>
    </source>
</reference>
<evidence type="ECO:0000313" key="8">
    <source>
        <dbReference type="Proteomes" id="UP000294919"/>
    </source>
</evidence>
<dbReference type="PANTHER" id="PTHR12001">
    <property type="entry name" value="GERANYLGERANYL PYROPHOSPHATE SYNTHASE"/>
    <property type="match status" value="1"/>
</dbReference>
<evidence type="ECO:0000313" key="7">
    <source>
        <dbReference type="EMBL" id="TCO78077.1"/>
    </source>
</evidence>
<comment type="cofactor">
    <cofactor evidence="1">
        <name>Mg(2+)</name>
        <dbReference type="ChEBI" id="CHEBI:18420"/>
    </cofactor>
</comment>
<dbReference type="PANTHER" id="PTHR12001:SF69">
    <property type="entry name" value="ALL TRANS-POLYPRENYL-DIPHOSPHATE SYNTHASE PDSS1"/>
    <property type="match status" value="1"/>
</dbReference>
<keyword evidence="5" id="KW-0460">Magnesium</keyword>
<comment type="similarity">
    <text evidence="2 6">Belongs to the FPP/GGPP synthase family.</text>
</comment>
<keyword evidence="8" id="KW-1185">Reference proteome</keyword>
<comment type="caution">
    <text evidence="7">The sequence shown here is derived from an EMBL/GenBank/DDBJ whole genome shotgun (WGS) entry which is preliminary data.</text>
</comment>
<proteinExistence type="inferred from homology"/>
<dbReference type="CDD" id="cd00685">
    <property type="entry name" value="Trans_IPPS_HT"/>
    <property type="match status" value="1"/>
</dbReference>
<accession>A0A4R2KYU0</accession>
<dbReference type="Proteomes" id="UP000294919">
    <property type="component" value="Unassembled WGS sequence"/>
</dbReference>
<evidence type="ECO:0000256" key="2">
    <source>
        <dbReference type="ARBA" id="ARBA00006706"/>
    </source>
</evidence>